<accession>A0A2T0X1B8</accession>
<organism evidence="3 4">
    <name type="scientific">Hasllibacter halocynthiae</name>
    <dbReference type="NCBI Taxonomy" id="595589"/>
    <lineage>
        <taxon>Bacteria</taxon>
        <taxon>Pseudomonadati</taxon>
        <taxon>Pseudomonadota</taxon>
        <taxon>Alphaproteobacteria</taxon>
        <taxon>Rhodobacterales</taxon>
        <taxon>Roseobacteraceae</taxon>
        <taxon>Hasllibacter</taxon>
    </lineage>
</organism>
<evidence type="ECO:0000313" key="3">
    <source>
        <dbReference type="EMBL" id="PRY92730.1"/>
    </source>
</evidence>
<dbReference type="PANTHER" id="PTHR33608">
    <property type="entry name" value="BLL2464 PROTEIN"/>
    <property type="match status" value="1"/>
</dbReference>
<name>A0A2T0X1B8_9RHOB</name>
<dbReference type="Pfam" id="PF01882">
    <property type="entry name" value="DUF58"/>
    <property type="match status" value="1"/>
</dbReference>
<sequence>MAAPVTLRPRADALAAPLPPLLARAERLASTVAHGAHGRRRPGAGDEFWQFRHAMPGDPARSIDWRRSARSDATFVREMEWETSQAVTIWVDRSASMDFAEGGRAPKADRAALLGLACAILLIRGGERVALAPGEGRGPPPAAGRARLDRIAADLAGPGAGGDRGGDHGGDYEGDYGRAPQTPPPPNTRALWLSDFLGPVEPALAAMRRAADAGVRGVLCQVLDPAEEALPYEGRTVFESMGGRLRHETRKADALRGEYRGRLAERRAALRDACRRTGWVWTRHATDGSAAAALGGLYHALEGGGR</sequence>
<dbReference type="Proteomes" id="UP000238801">
    <property type="component" value="Unassembled WGS sequence"/>
</dbReference>
<protein>
    <submittedName>
        <fullName evidence="3">Uncharacterized protein DUF58</fullName>
    </submittedName>
</protein>
<dbReference type="OrthoDB" id="9794556at2"/>
<feature type="region of interest" description="Disordered" evidence="1">
    <location>
        <begin position="155"/>
        <end position="184"/>
    </location>
</feature>
<dbReference type="EMBL" id="PVTT01000002">
    <property type="protein sequence ID" value="PRY92730.1"/>
    <property type="molecule type" value="Genomic_DNA"/>
</dbReference>
<keyword evidence="4" id="KW-1185">Reference proteome</keyword>
<evidence type="ECO:0000259" key="2">
    <source>
        <dbReference type="Pfam" id="PF01882"/>
    </source>
</evidence>
<dbReference type="InterPro" id="IPR002881">
    <property type="entry name" value="DUF58"/>
</dbReference>
<gene>
    <name evidence="3" type="ORF">BCF33_1584</name>
</gene>
<dbReference type="AlphaFoldDB" id="A0A2T0X1B8"/>
<reference evidence="3 4" key="1">
    <citation type="submission" date="2018-03" db="EMBL/GenBank/DDBJ databases">
        <title>Genomic Encyclopedia of Archaeal and Bacterial Type Strains, Phase II (KMG-II): from individual species to whole genera.</title>
        <authorList>
            <person name="Goeker M."/>
        </authorList>
    </citation>
    <scope>NUCLEOTIDE SEQUENCE [LARGE SCALE GENOMIC DNA]</scope>
    <source>
        <strain evidence="3 4">DSM 29318</strain>
    </source>
</reference>
<feature type="domain" description="DUF58" evidence="2">
    <location>
        <begin position="51"/>
        <end position="268"/>
    </location>
</feature>
<comment type="caution">
    <text evidence="3">The sequence shown here is derived from an EMBL/GenBank/DDBJ whole genome shotgun (WGS) entry which is preliminary data.</text>
</comment>
<evidence type="ECO:0000313" key="4">
    <source>
        <dbReference type="Proteomes" id="UP000238801"/>
    </source>
</evidence>
<dbReference type="PANTHER" id="PTHR33608:SF6">
    <property type="entry name" value="BLL2464 PROTEIN"/>
    <property type="match status" value="1"/>
</dbReference>
<dbReference type="RefSeq" id="WP_106160404.1">
    <property type="nucleotide sequence ID" value="NZ_PVTT01000002.1"/>
</dbReference>
<evidence type="ECO:0000256" key="1">
    <source>
        <dbReference type="SAM" id="MobiDB-lite"/>
    </source>
</evidence>
<proteinExistence type="predicted"/>